<dbReference type="InParanoid" id="C1DZB8"/>
<dbReference type="RefSeq" id="XP_002500318.1">
    <property type="nucleotide sequence ID" value="XM_002500272.1"/>
</dbReference>
<dbReference type="GO" id="GO:0016020">
    <property type="term" value="C:membrane"/>
    <property type="evidence" value="ECO:0007669"/>
    <property type="project" value="InterPro"/>
</dbReference>
<dbReference type="PANTHER" id="PTHR33219">
    <property type="entry name" value="YLMG HOMOLOG PROTEIN 2, CHLOROPLASTIC"/>
    <property type="match status" value="1"/>
</dbReference>
<organism evidence="1 2">
    <name type="scientific">Micromonas commoda (strain RCC299 / NOUM17 / CCMP2709)</name>
    <name type="common">Picoplanktonic green alga</name>
    <dbReference type="NCBI Taxonomy" id="296587"/>
    <lineage>
        <taxon>Eukaryota</taxon>
        <taxon>Viridiplantae</taxon>
        <taxon>Chlorophyta</taxon>
        <taxon>Mamiellophyceae</taxon>
        <taxon>Mamiellales</taxon>
        <taxon>Mamiellaceae</taxon>
        <taxon>Micromonas</taxon>
    </lineage>
</organism>
<reference evidence="1 2" key="1">
    <citation type="journal article" date="2009" name="Science">
        <title>Green evolution and dynamic adaptations revealed by genomes of the marine picoeukaryotes Micromonas.</title>
        <authorList>
            <person name="Worden A.Z."/>
            <person name="Lee J.H."/>
            <person name="Mock T."/>
            <person name="Rouze P."/>
            <person name="Simmons M.P."/>
            <person name="Aerts A.L."/>
            <person name="Allen A.E."/>
            <person name="Cuvelier M.L."/>
            <person name="Derelle E."/>
            <person name="Everett M.V."/>
            <person name="Foulon E."/>
            <person name="Grimwood J."/>
            <person name="Gundlach H."/>
            <person name="Henrissat B."/>
            <person name="Napoli C."/>
            <person name="McDonald S.M."/>
            <person name="Parker M.S."/>
            <person name="Rombauts S."/>
            <person name="Salamov A."/>
            <person name="Von Dassow P."/>
            <person name="Badger J.H."/>
            <person name="Coutinho P.M."/>
            <person name="Demir E."/>
            <person name="Dubchak I."/>
            <person name="Gentemann C."/>
            <person name="Eikrem W."/>
            <person name="Gready J.E."/>
            <person name="John U."/>
            <person name="Lanier W."/>
            <person name="Lindquist E.A."/>
            <person name="Lucas S."/>
            <person name="Mayer K.F."/>
            <person name="Moreau H."/>
            <person name="Not F."/>
            <person name="Otillar R."/>
            <person name="Panaud O."/>
            <person name="Pangilinan J."/>
            <person name="Paulsen I."/>
            <person name="Piegu B."/>
            <person name="Poliakov A."/>
            <person name="Robbens S."/>
            <person name="Schmutz J."/>
            <person name="Toulza E."/>
            <person name="Wyss T."/>
            <person name="Zelensky A."/>
            <person name="Zhou K."/>
            <person name="Armbrust E.V."/>
            <person name="Bhattacharya D."/>
            <person name="Goodenough U.W."/>
            <person name="Van de Peer Y."/>
            <person name="Grigoriev I.V."/>
        </authorList>
    </citation>
    <scope>NUCLEOTIDE SEQUENCE [LARGE SCALE GENOMIC DNA]</scope>
    <source>
        <strain evidence="2">RCC299 / NOUM17</strain>
    </source>
</reference>
<gene>
    <name evidence="1" type="ORF">MICPUN_107643</name>
</gene>
<sequence length="180" mass="19430">MRGAARRALDGARARVVDAASDRAMPTTGAITLSRAHNPLRHGKFAAMIPGDSAVETVITSGIFSTLNIYNTLLIGRLILTWFPNPPRQIVYPLATLCDPYLNLFRGIIPPIGGTIDLSPILAFTVLNVFTNTAAALPCEIDPETGEMKAPEKPRGIGAKFRERVELARARRAAKALKAQ</sequence>
<evidence type="ECO:0000313" key="1">
    <source>
        <dbReference type="EMBL" id="ACO61576.1"/>
    </source>
</evidence>
<name>C1DZB8_MICCC</name>
<dbReference type="KEGG" id="mis:MICPUN_107643"/>
<protein>
    <submittedName>
        <fullName evidence="1">Fanciful K+ uptake-b family transporter</fullName>
    </submittedName>
</protein>
<dbReference type="Proteomes" id="UP000002009">
    <property type="component" value="Chromosome 2"/>
</dbReference>
<keyword evidence="2" id="KW-1185">Reference proteome</keyword>
<dbReference type="PANTHER" id="PTHR33219:SF14">
    <property type="entry name" value="PROTEIN COFACTOR ASSEMBLY OF COMPLEX C SUBUNIT B CCB3, CHLOROPLASTIC-RELATED"/>
    <property type="match status" value="1"/>
</dbReference>
<dbReference type="STRING" id="296587.C1DZB8"/>
<dbReference type="eggNOG" id="ENOG502S4TK">
    <property type="taxonomic scope" value="Eukaryota"/>
</dbReference>
<evidence type="ECO:0000313" key="2">
    <source>
        <dbReference type="Proteomes" id="UP000002009"/>
    </source>
</evidence>
<dbReference type="Pfam" id="PF02325">
    <property type="entry name" value="CCB3_YggT"/>
    <property type="match status" value="1"/>
</dbReference>
<dbReference type="GO" id="GO:0010020">
    <property type="term" value="P:chloroplast fission"/>
    <property type="evidence" value="ECO:0007669"/>
    <property type="project" value="TreeGrafter"/>
</dbReference>
<proteinExistence type="predicted"/>
<dbReference type="AlphaFoldDB" id="C1DZB8"/>
<dbReference type="InterPro" id="IPR003425">
    <property type="entry name" value="CCB3/YggT"/>
</dbReference>
<dbReference type="EMBL" id="CP001323">
    <property type="protein sequence ID" value="ACO61576.1"/>
    <property type="molecule type" value="Genomic_DNA"/>
</dbReference>
<dbReference type="GeneID" id="8241028"/>
<dbReference type="OrthoDB" id="2066at2759"/>
<accession>C1DZB8</accession>